<dbReference type="EMBL" id="GG704964">
    <property type="protein sequence ID" value="EEY97607.1"/>
    <property type="molecule type" value="Genomic_DNA"/>
</dbReference>
<keyword evidence="6 11" id="KW-0812">Transmembrane</keyword>
<dbReference type="InterPro" id="IPR004358">
    <property type="entry name" value="Sig_transdc_His_kin-like_C"/>
</dbReference>
<feature type="transmembrane region" description="Helical" evidence="11">
    <location>
        <begin position="20"/>
        <end position="40"/>
    </location>
</feature>
<dbReference type="InterPro" id="IPR003594">
    <property type="entry name" value="HATPase_dom"/>
</dbReference>
<accession>D0S885</accession>
<dbReference type="InterPro" id="IPR003661">
    <property type="entry name" value="HisK_dim/P_dom"/>
</dbReference>
<dbReference type="CDD" id="cd00082">
    <property type="entry name" value="HisKA"/>
    <property type="match status" value="1"/>
</dbReference>
<dbReference type="Pfam" id="PF02518">
    <property type="entry name" value="HATPase_c"/>
    <property type="match status" value="1"/>
</dbReference>
<comment type="subcellular location">
    <subcellularLocation>
        <location evidence="2">Membrane</location>
        <topology evidence="2">Multi-pass membrane protein</topology>
    </subcellularLocation>
</comment>
<evidence type="ECO:0000256" key="8">
    <source>
        <dbReference type="ARBA" id="ARBA00022989"/>
    </source>
</evidence>
<sequence length="442" mass="50237">MKHKMAKPTPVSLKRQLITYTSLFSIVMGCLLVIAAYRIALEETNEILDAQMRNLAERVAAHDPAPIKSEFEADRHYHEEDLFVDVWSYGLPEQWQHEFDLLIQPVKKAGFYTHHTAQGLWNTYVLPTEKYQIQVSQQRSVRQKLALELAANMLIPYLLFMPLALWGLSWIIGRSLKPLDEFKAELAQREPYELSEIQPDGYPLEILPTINEMNRLFERISLSQKEQKQFIADAAHELRTPITALNLQMKILLHEFPEHQALKNLSLGLIRTQHLVSQLLNLAKQDASLPSLEPTQRLGLSDVAVECMEQLMELALAKSIDLGLEQHEALWLETQSSALHSIVYNLLDNAIKYTPEQGVINVSIYQQDQQAIVQIEDSGPGIEPELYDHILKRFYRVHHHLEVGSGLGLSIVDKAAEKIGAKLHFGQSAGLGGLQVQVIFKL</sequence>
<dbReference type="GO" id="GO:0000155">
    <property type="term" value="F:phosphorelay sensor kinase activity"/>
    <property type="evidence" value="ECO:0007669"/>
    <property type="project" value="InterPro"/>
</dbReference>
<proteinExistence type="predicted"/>
<keyword evidence="8 11" id="KW-1133">Transmembrane helix</keyword>
<evidence type="ECO:0000256" key="6">
    <source>
        <dbReference type="ARBA" id="ARBA00022692"/>
    </source>
</evidence>
<evidence type="ECO:0000256" key="10">
    <source>
        <dbReference type="ARBA" id="ARBA00023136"/>
    </source>
</evidence>
<dbReference type="SUPFAM" id="SSF55874">
    <property type="entry name" value="ATPase domain of HSP90 chaperone/DNA topoisomerase II/histidine kinase"/>
    <property type="match status" value="1"/>
</dbReference>
<dbReference type="SMART" id="SM00388">
    <property type="entry name" value="HisKA"/>
    <property type="match status" value="1"/>
</dbReference>
<dbReference type="Pfam" id="PF00512">
    <property type="entry name" value="HisKA"/>
    <property type="match status" value="1"/>
</dbReference>
<dbReference type="PROSITE" id="PS51257">
    <property type="entry name" value="PROKAR_LIPOPROTEIN"/>
    <property type="match status" value="1"/>
</dbReference>
<reference evidence="14" key="1">
    <citation type="journal article" date="2012" name="PLoS ONE">
        <title>The success of Acinetobacter species; genetic, metabolic and virulence attributes.</title>
        <authorList>
            <person name="Peleg A.Y."/>
            <person name="de Breij A."/>
            <person name="Adams M.D."/>
            <person name="Cerqueira G.M."/>
            <person name="Mocali S."/>
            <person name="Galardini M."/>
            <person name="Nibbering P.H."/>
            <person name="Earl A.M."/>
            <person name="Ward D.V."/>
            <person name="Paterson D.L."/>
            <person name="Seifert H."/>
            <person name="Dijkshoorn L."/>
        </authorList>
    </citation>
    <scope>NUCLEOTIDE SEQUENCE [LARGE SCALE GENOMIC DNA]</scope>
    <source>
        <strain evidence="14">SH046</strain>
    </source>
</reference>
<evidence type="ECO:0000256" key="9">
    <source>
        <dbReference type="ARBA" id="ARBA00023012"/>
    </source>
</evidence>
<dbReference type="eggNOG" id="COG0642">
    <property type="taxonomic scope" value="Bacteria"/>
</dbReference>
<keyword evidence="4" id="KW-0597">Phosphoprotein</keyword>
<dbReference type="GO" id="GO:0005886">
    <property type="term" value="C:plasma membrane"/>
    <property type="evidence" value="ECO:0007669"/>
    <property type="project" value="TreeGrafter"/>
</dbReference>
<evidence type="ECO:0000256" key="2">
    <source>
        <dbReference type="ARBA" id="ARBA00004141"/>
    </source>
</evidence>
<dbReference type="HOGENOM" id="CLU_000445_89_37_6"/>
<evidence type="ECO:0000313" key="13">
    <source>
        <dbReference type="EMBL" id="EEY97607.1"/>
    </source>
</evidence>
<dbReference type="Gene3D" id="3.30.565.10">
    <property type="entry name" value="Histidine kinase-like ATPase, C-terminal domain"/>
    <property type="match status" value="1"/>
</dbReference>
<gene>
    <name evidence="13" type="ORF">HMPREF0016_00690</name>
</gene>
<comment type="catalytic activity">
    <reaction evidence="1">
        <text>ATP + protein L-histidine = ADP + protein N-phospho-L-histidine.</text>
        <dbReference type="EC" id="2.7.13.3"/>
    </reaction>
</comment>
<keyword evidence="7 13" id="KW-0418">Kinase</keyword>
<feature type="domain" description="Histidine kinase" evidence="12">
    <location>
        <begin position="233"/>
        <end position="442"/>
    </location>
</feature>
<keyword evidence="9" id="KW-0902">Two-component regulatory system</keyword>
<dbReference type="PANTHER" id="PTHR45436">
    <property type="entry name" value="SENSOR HISTIDINE KINASE YKOH"/>
    <property type="match status" value="1"/>
</dbReference>
<evidence type="ECO:0000256" key="4">
    <source>
        <dbReference type="ARBA" id="ARBA00022553"/>
    </source>
</evidence>
<dbReference type="Proteomes" id="UP000012047">
    <property type="component" value="Unassembled WGS sequence"/>
</dbReference>
<dbReference type="AlphaFoldDB" id="D0S885"/>
<dbReference type="PROSITE" id="PS50109">
    <property type="entry name" value="HIS_KIN"/>
    <property type="match status" value="1"/>
</dbReference>
<dbReference type="InterPro" id="IPR005467">
    <property type="entry name" value="His_kinase_dom"/>
</dbReference>
<dbReference type="CDD" id="cd00075">
    <property type="entry name" value="HATPase"/>
    <property type="match status" value="1"/>
</dbReference>
<evidence type="ECO:0000256" key="7">
    <source>
        <dbReference type="ARBA" id="ARBA00022777"/>
    </source>
</evidence>
<organism evidence="13 14">
    <name type="scientific">Acinetobacter johnsonii SH046</name>
    <dbReference type="NCBI Taxonomy" id="575586"/>
    <lineage>
        <taxon>Bacteria</taxon>
        <taxon>Pseudomonadati</taxon>
        <taxon>Pseudomonadota</taxon>
        <taxon>Gammaproteobacteria</taxon>
        <taxon>Moraxellales</taxon>
        <taxon>Moraxellaceae</taxon>
        <taxon>Acinetobacter</taxon>
    </lineage>
</organism>
<name>D0S885_ACIJO</name>
<dbReference type="InterPro" id="IPR036890">
    <property type="entry name" value="HATPase_C_sf"/>
</dbReference>
<dbReference type="SUPFAM" id="SSF47384">
    <property type="entry name" value="Homodimeric domain of signal transducing histidine kinase"/>
    <property type="match status" value="1"/>
</dbReference>
<dbReference type="Gene3D" id="1.10.287.130">
    <property type="match status" value="1"/>
</dbReference>
<protein>
    <recommendedName>
        <fullName evidence="3">histidine kinase</fullName>
        <ecNumber evidence="3">2.7.13.3</ecNumber>
    </recommendedName>
</protein>
<evidence type="ECO:0000256" key="3">
    <source>
        <dbReference type="ARBA" id="ARBA00012438"/>
    </source>
</evidence>
<evidence type="ECO:0000256" key="11">
    <source>
        <dbReference type="SAM" id="Phobius"/>
    </source>
</evidence>
<dbReference type="PRINTS" id="PR00344">
    <property type="entry name" value="BCTRLSENSOR"/>
</dbReference>
<dbReference type="EC" id="2.7.13.3" evidence="3"/>
<feature type="transmembrane region" description="Helical" evidence="11">
    <location>
        <begin position="154"/>
        <end position="173"/>
    </location>
</feature>
<evidence type="ECO:0000256" key="5">
    <source>
        <dbReference type="ARBA" id="ARBA00022679"/>
    </source>
</evidence>
<dbReference type="SMART" id="SM00387">
    <property type="entry name" value="HATPase_c"/>
    <property type="match status" value="1"/>
</dbReference>
<evidence type="ECO:0000256" key="1">
    <source>
        <dbReference type="ARBA" id="ARBA00000085"/>
    </source>
</evidence>
<dbReference type="InterPro" id="IPR036097">
    <property type="entry name" value="HisK_dim/P_sf"/>
</dbReference>
<dbReference type="PANTHER" id="PTHR45436:SF15">
    <property type="entry name" value="SENSOR HISTIDINE KINASE CUSS"/>
    <property type="match status" value="1"/>
</dbReference>
<keyword evidence="10 11" id="KW-0472">Membrane</keyword>
<evidence type="ECO:0000313" key="14">
    <source>
        <dbReference type="Proteomes" id="UP000012047"/>
    </source>
</evidence>
<evidence type="ECO:0000259" key="12">
    <source>
        <dbReference type="PROSITE" id="PS50109"/>
    </source>
</evidence>
<keyword evidence="5" id="KW-0808">Transferase</keyword>
<dbReference type="InterPro" id="IPR050428">
    <property type="entry name" value="TCS_sensor_his_kinase"/>
</dbReference>